<evidence type="ECO:0000313" key="4">
    <source>
        <dbReference type="Proteomes" id="UP000464262"/>
    </source>
</evidence>
<dbReference type="PANTHER" id="PTHR34477:SF1">
    <property type="entry name" value="UPF0213 PROTEIN YHBQ"/>
    <property type="match status" value="1"/>
</dbReference>
<dbReference type="PANTHER" id="PTHR34477">
    <property type="entry name" value="UPF0213 PROTEIN YHBQ"/>
    <property type="match status" value="1"/>
</dbReference>
<gene>
    <name evidence="3" type="ORF">GT360_20245</name>
</gene>
<dbReference type="Proteomes" id="UP000464262">
    <property type="component" value="Chromosome 2"/>
</dbReference>
<evidence type="ECO:0000259" key="2">
    <source>
        <dbReference type="PROSITE" id="PS50164"/>
    </source>
</evidence>
<dbReference type="KEGG" id="vas:GT360_20245"/>
<dbReference type="AlphaFoldDB" id="A0A7Z2T7W3"/>
<sequence>MVSSQQANQGKSPWFVYLIRTKNNTLYCGVTTDISRRFAQHCSGKGAKALKGKAPLLLEWSVQVGYSRSEAQKWEYKIKQLSKSRKEALILGEWQLNNLE</sequence>
<accession>A0A7Z2T7W3</accession>
<dbReference type="PROSITE" id="PS50164">
    <property type="entry name" value="GIY_YIG"/>
    <property type="match status" value="1"/>
</dbReference>
<organism evidence="3 4">
    <name type="scientific">Vibrio astriarenae</name>
    <dbReference type="NCBI Taxonomy" id="1481923"/>
    <lineage>
        <taxon>Bacteria</taxon>
        <taxon>Pseudomonadati</taxon>
        <taxon>Pseudomonadota</taxon>
        <taxon>Gammaproteobacteria</taxon>
        <taxon>Vibrionales</taxon>
        <taxon>Vibrionaceae</taxon>
        <taxon>Vibrio</taxon>
    </lineage>
</organism>
<name>A0A7Z2T7W3_9VIBR</name>
<evidence type="ECO:0000256" key="1">
    <source>
        <dbReference type="ARBA" id="ARBA00007435"/>
    </source>
</evidence>
<comment type="similarity">
    <text evidence="1">Belongs to the UPF0213 family.</text>
</comment>
<dbReference type="RefSeq" id="WP_164650741.1">
    <property type="nucleotide sequence ID" value="NZ_CP047476.1"/>
</dbReference>
<dbReference type="InterPro" id="IPR050190">
    <property type="entry name" value="UPF0213_domain"/>
</dbReference>
<dbReference type="EMBL" id="CP047476">
    <property type="protein sequence ID" value="QIA65843.1"/>
    <property type="molecule type" value="Genomic_DNA"/>
</dbReference>
<dbReference type="SMART" id="SM00465">
    <property type="entry name" value="GIYc"/>
    <property type="match status" value="1"/>
</dbReference>
<keyword evidence="4" id="KW-1185">Reference proteome</keyword>
<dbReference type="SUPFAM" id="SSF82771">
    <property type="entry name" value="GIY-YIG endonuclease"/>
    <property type="match status" value="1"/>
</dbReference>
<dbReference type="Gene3D" id="3.40.1440.10">
    <property type="entry name" value="GIY-YIG endonuclease"/>
    <property type="match status" value="1"/>
</dbReference>
<dbReference type="CDD" id="cd10456">
    <property type="entry name" value="GIY-YIG_UPF0213"/>
    <property type="match status" value="1"/>
</dbReference>
<protein>
    <submittedName>
        <fullName evidence="3">GIY-YIG nuclease family protein</fullName>
    </submittedName>
</protein>
<feature type="domain" description="GIY-YIG" evidence="2">
    <location>
        <begin position="12"/>
        <end position="88"/>
    </location>
</feature>
<dbReference type="InterPro" id="IPR035901">
    <property type="entry name" value="GIY-YIG_endonuc_sf"/>
</dbReference>
<evidence type="ECO:0000313" key="3">
    <source>
        <dbReference type="EMBL" id="QIA65843.1"/>
    </source>
</evidence>
<dbReference type="Pfam" id="PF01541">
    <property type="entry name" value="GIY-YIG"/>
    <property type="match status" value="1"/>
</dbReference>
<dbReference type="InterPro" id="IPR000305">
    <property type="entry name" value="GIY-YIG_endonuc"/>
</dbReference>
<reference evidence="3 4" key="1">
    <citation type="submission" date="2020-01" db="EMBL/GenBank/DDBJ databases">
        <title>Whole genome and functional gene identification of agarase of Vibrio HN897.</title>
        <authorList>
            <person name="Liu Y."/>
            <person name="Zhao Z."/>
        </authorList>
    </citation>
    <scope>NUCLEOTIDE SEQUENCE [LARGE SCALE GENOMIC DNA]</scope>
    <source>
        <strain evidence="3 4">HN897</strain>
    </source>
</reference>
<proteinExistence type="inferred from homology"/>